<dbReference type="Proteomes" id="UP000324222">
    <property type="component" value="Unassembled WGS sequence"/>
</dbReference>
<accession>A0A5B7JB69</accession>
<evidence type="ECO:0000313" key="1">
    <source>
        <dbReference type="EMBL" id="MPC93472.1"/>
    </source>
</evidence>
<protein>
    <submittedName>
        <fullName evidence="1">Uncharacterized protein</fullName>
    </submittedName>
</protein>
<sequence>MSLPCPSRSSL</sequence>
<keyword evidence="2" id="KW-1185">Reference proteome</keyword>
<dbReference type="EMBL" id="VSRR010094954">
    <property type="protein sequence ID" value="MPC93472.1"/>
    <property type="molecule type" value="Genomic_DNA"/>
</dbReference>
<reference evidence="1 2" key="1">
    <citation type="submission" date="2019-05" db="EMBL/GenBank/DDBJ databases">
        <title>Another draft genome of Portunus trituberculatus and its Hox gene families provides insights of decapod evolution.</title>
        <authorList>
            <person name="Jeong J.-H."/>
            <person name="Song I."/>
            <person name="Kim S."/>
            <person name="Choi T."/>
            <person name="Kim D."/>
            <person name="Ryu S."/>
            <person name="Kim W."/>
        </authorList>
    </citation>
    <scope>NUCLEOTIDE SEQUENCE [LARGE SCALE GENOMIC DNA]</scope>
    <source>
        <tissue evidence="1">Muscle</tissue>
    </source>
</reference>
<gene>
    <name evidence="1" type="ORF">E2C01_088600</name>
</gene>
<name>A0A5B7JB69_PORTR</name>
<evidence type="ECO:0000313" key="2">
    <source>
        <dbReference type="Proteomes" id="UP000324222"/>
    </source>
</evidence>
<proteinExistence type="predicted"/>
<organism evidence="1 2">
    <name type="scientific">Portunus trituberculatus</name>
    <name type="common">Swimming crab</name>
    <name type="synonym">Neptunus trituberculatus</name>
    <dbReference type="NCBI Taxonomy" id="210409"/>
    <lineage>
        <taxon>Eukaryota</taxon>
        <taxon>Metazoa</taxon>
        <taxon>Ecdysozoa</taxon>
        <taxon>Arthropoda</taxon>
        <taxon>Crustacea</taxon>
        <taxon>Multicrustacea</taxon>
        <taxon>Malacostraca</taxon>
        <taxon>Eumalacostraca</taxon>
        <taxon>Eucarida</taxon>
        <taxon>Decapoda</taxon>
        <taxon>Pleocyemata</taxon>
        <taxon>Brachyura</taxon>
        <taxon>Eubrachyura</taxon>
        <taxon>Portunoidea</taxon>
        <taxon>Portunidae</taxon>
        <taxon>Portuninae</taxon>
        <taxon>Portunus</taxon>
    </lineage>
</organism>
<comment type="caution">
    <text evidence="1">The sequence shown here is derived from an EMBL/GenBank/DDBJ whole genome shotgun (WGS) entry which is preliminary data.</text>
</comment>